<dbReference type="Gene3D" id="2.160.20.10">
    <property type="entry name" value="Single-stranded right-handed beta-helix, Pectin lyase-like"/>
    <property type="match status" value="1"/>
</dbReference>
<feature type="domain" description="Ig-like" evidence="1">
    <location>
        <begin position="1202"/>
        <end position="1267"/>
    </location>
</feature>
<comment type="caution">
    <text evidence="2">The sequence shown here is derived from an EMBL/GenBank/DDBJ whole genome shotgun (WGS) entry which is preliminary data.</text>
</comment>
<dbReference type="InterPro" id="IPR012334">
    <property type="entry name" value="Pectin_lyas_fold"/>
</dbReference>
<proteinExistence type="predicted"/>
<name>A0ABP8I6A7_9BACT</name>
<dbReference type="Gene3D" id="2.60.120.260">
    <property type="entry name" value="Galactose-binding domain-like"/>
    <property type="match status" value="1"/>
</dbReference>
<evidence type="ECO:0000259" key="1">
    <source>
        <dbReference type="Pfam" id="PF19081"/>
    </source>
</evidence>
<dbReference type="InterPro" id="IPR011050">
    <property type="entry name" value="Pectin_lyase_fold/virulence"/>
</dbReference>
<protein>
    <recommendedName>
        <fullName evidence="1">Ig-like domain-containing protein</fullName>
    </recommendedName>
</protein>
<dbReference type="InterPro" id="IPR037701">
    <property type="entry name" value="Pom152"/>
</dbReference>
<dbReference type="SMART" id="SM00710">
    <property type="entry name" value="PbH1"/>
    <property type="match status" value="10"/>
</dbReference>
<dbReference type="InterPro" id="IPR025667">
    <property type="entry name" value="SprB_repeat"/>
</dbReference>
<dbReference type="PANTHER" id="PTHR28206:SF1">
    <property type="entry name" value="NUCLEOPORIN POM152"/>
    <property type="match status" value="1"/>
</dbReference>
<dbReference type="EMBL" id="BAABGZ010000013">
    <property type="protein sequence ID" value="GAA4352251.1"/>
    <property type="molecule type" value="Genomic_DNA"/>
</dbReference>
<organism evidence="2 3">
    <name type="scientific">Hymenobacter saemangeumensis</name>
    <dbReference type="NCBI Taxonomy" id="1084522"/>
    <lineage>
        <taxon>Bacteria</taxon>
        <taxon>Pseudomonadati</taxon>
        <taxon>Bacteroidota</taxon>
        <taxon>Cytophagia</taxon>
        <taxon>Cytophagales</taxon>
        <taxon>Hymenobacteraceae</taxon>
        <taxon>Hymenobacter</taxon>
    </lineage>
</organism>
<gene>
    <name evidence="2" type="ORF">GCM10023185_11700</name>
</gene>
<dbReference type="Pfam" id="PF13573">
    <property type="entry name" value="SprB"/>
    <property type="match status" value="2"/>
</dbReference>
<dbReference type="SUPFAM" id="SSF51126">
    <property type="entry name" value="Pectin lyase-like"/>
    <property type="match status" value="1"/>
</dbReference>
<keyword evidence="3" id="KW-1185">Reference proteome</keyword>
<evidence type="ECO:0000313" key="2">
    <source>
        <dbReference type="EMBL" id="GAA4352251.1"/>
    </source>
</evidence>
<dbReference type="PANTHER" id="PTHR28206">
    <property type="entry name" value="NUCLEOPORIN POM152"/>
    <property type="match status" value="1"/>
</dbReference>
<sequence>MNPGSGTTYYDLNGTTQNTQTINPDFNGGFLGTFAPGATLVFQGGQLKTFKNSGCDVINARMHYRVYPAGLPGGSFTAINLPFDQNLPTPGDQQWTSTSSTANLLNGLAAGDYTVEVYGSSDYQFCGNGTNYYSDGGTNYRASFRVANAATTVLTETFEAGSSFTLVNGSADNTWVRGTVAGGASNALYISNDGGSSYAYSGANNGNRSQVHAYTDVTVGAGQTIINLAFQWKNIGENTFDYLRVSYAPTTFTPSAVSNASLAVGTPISGTGTGTPVILADNLNGQSAFTSRSIVLPSSLAGSTFRLIFSWINDGSVVANPPAAFDNVTVTSQAPNPICGIKSVGPSGDFASLTQAFSTINANGICGPLVLELLSSYSSSGESFPLVFSYAGTTSTNTVTVRPRAGATGLSISSTAAQTLNISGTSYFILDGRPGGSGSLVSGPAQNTDLLIANTSTSGSPLVFSNDASFNTVQHCRVQGVGTASTAADIAFSSTATAGNSDNIIRFNTIGSGATTPTTLIYSGSSTNARNTIQGNELQNFYSSSGDAYGIFLSAAGSGWSIRSNSLFWTAARNGVGSSTLYGINIAGGSSGCTIEDNFIGGTAASAGGTPMTISGSPVSYRFRGISLAGSGTAASIQNNTIANFAWLSSSGATTAPGIWTGMYLLSNANVGTDIGNTIGTSSGGVVVTSSTGGGISYGIVSSAGPSALLISQNTISNLRAAGTTTSIPVSFAGIQTAGSSNTISRNRIYDLTAGNNGTATGIIAFGGSSTEISNNLIGDLKAPTASNLLAVSGITVSGGSAVTLYYNTIYLNASSSAATFGSSGIYASSTTTSIDLRNNLTVNNSAPGSGNGLSVALRRASTTLGTYASTSDTNLYYAGTPAANRLIYYDGTNSDQTMAAFKTRVAPREAGSVTENVAFVSTTGTAAGFLHIDPSVPTLVESRGAAIAGLTDDYDALNTRPAGGYPLAGQTNGGGSAPDLGADEGNFTPLPVVDVGITALAAPAASQACFTTNETVSVTLRNFASTPLNLATNPVTVSGTITAPGFTTVALPSVVLSSGTLAGNASQTVTFPGTYDLSVPNTYTFNISATATGDVDPTNDALPAGNNTRVVQPLAAGTASASPAALCGTGNTTTLTLSGNSGGNVQWQTSPDNLTFTAIGGATSTSYTTPPLSQTTYYRAVVSCGANSQTSNVVTVTVSDPQITAVNSPSRCGAGSVTLTATATAGDTPYYYTTATGGVPFASGSSATVTVSATPSTQTYYVEARTGTLNVAGEQSNSSAPSGSVFQQSTFTDYPLGFNVLTAGTLTSVDVYPSAAGTLTIRLYTATNPGAGTAVAGSDRTFTITAGQVGTRVTLPLYYSLAAGGYKLSNFAGTLGRYSTYTGTYPLTNGALSVVGSYNFFTSTSYSNTTYNSFFNLGFAPGSSGCASTPRTAINVTVTPAPALPPVSSAQTICSGASTSITYSGYSNLTVSPTTGATVSGQTITFNPTSTTTYTVTGNDGTGPTGCSATATATITVNPAPNAPALTPSAPAPICVGTSTTVTASSNTDMQSNRPILTASFDTGTDGFTATSTGSQVSSGFTRVAAGYLRGTANTPYNGPSGASTGGYFISDSDKYGSGATSPSTQTTLLSPSFSTVNYTAATLSFQHYYRRIAADVAVIIEYSTNGSTWTSLVSYTATQGTGSGTEATTAVALPAAALGQSNVQIRFRYQTDNGWYWAIDNVSIAGSYSEAPTFAVSPTTGATVSGSTITFNPTTTTTYSVTAQYASTGCTSPVTPVTITVNPRPTAAFSSGSTFTTCSGTSTTLTGTLTGTAPFTGEYTVNGGTPQPLSISGNTFSIATGTLTANSTFAISALSDANCSATTLPAASATITVNPRPTFTISGVTHVNCFGSSSGSITVAASGGLSPYRYSKDNGATYQVSNTFTGLAAGTYQILVRSNAGALCTAVASQSVTITQPTTGVAVSATRTNVSCTNANDGSITATGSMGAGPYRYSIDNGSTFLPGTPTATPYTFTGLDAGSYTVLVLDANGCTASTPITITTTNPRPTASLSNNGPLCAGNPATVTVNLTGTGPWNLTYTNGSTSTTVSGISSSPYTINVPLLLNTTTYSVTALSDAFCTGAGSGLGSTTIMVNTTTTWTGTASSGDPTDWFNSDNWTNCIPTRFVNAVIPNGALNYPELLTTATAEVNTLIVNNGASFYQAAGQLHIYGNLNNSGFLDIAPIDGLTGNRVGPTLAILGPGPHMINGLGEVLHLAIDTGSGTTSLSPNLSVYGSLTMTSGLLSTGSSTITLRDIANGPYSTAPLVETETSYVLGRISVIRDLSTAGASDSFNGLGLTLTPNAASTTLPGITQVTRTTGTVVLGVNNNQSILRQFRIIPQNDEDLNVNMLFGYFDHERNGYADANLMLFSRDLAATGATPWMYYRASLGTATPPNGTNVGTVAINGLSSLLQDWTVGSSLSPLPVELTRFEARRLGDAAELSWATASEKNNRGFEVQVSANGRDFRALHFLASASPNSLAPRSYSYSDRESGKTGLRYYRLRQVDLDGTASFSPVRTVLFDQPHTSLSAAPNPFRQELQVSVQLPAAQAATLTLTDLAGRLVRERKVQLPAGTTTLQLQDLGSLPTGVYLLRLLHAGAPQMVKVVKE</sequence>
<dbReference type="NCBIfam" id="TIGR04183">
    <property type="entry name" value="Por_Secre_tail"/>
    <property type="match status" value="1"/>
</dbReference>
<reference evidence="3" key="1">
    <citation type="journal article" date="2019" name="Int. J. Syst. Evol. Microbiol.">
        <title>The Global Catalogue of Microorganisms (GCM) 10K type strain sequencing project: providing services to taxonomists for standard genome sequencing and annotation.</title>
        <authorList>
            <consortium name="The Broad Institute Genomics Platform"/>
            <consortium name="The Broad Institute Genome Sequencing Center for Infectious Disease"/>
            <person name="Wu L."/>
            <person name="Ma J."/>
        </authorList>
    </citation>
    <scope>NUCLEOTIDE SEQUENCE [LARGE SCALE GENOMIC DNA]</scope>
    <source>
        <strain evidence="3">JCM 17923</strain>
    </source>
</reference>
<accession>A0ABP8I6A7</accession>
<dbReference type="InterPro" id="IPR006626">
    <property type="entry name" value="PbH1"/>
</dbReference>
<dbReference type="Proteomes" id="UP001501153">
    <property type="component" value="Unassembled WGS sequence"/>
</dbReference>
<dbReference type="InterPro" id="IPR044023">
    <property type="entry name" value="Ig_7"/>
</dbReference>
<evidence type="ECO:0000313" key="3">
    <source>
        <dbReference type="Proteomes" id="UP001501153"/>
    </source>
</evidence>
<dbReference type="Pfam" id="PF19081">
    <property type="entry name" value="Ig_7"/>
    <property type="match status" value="1"/>
</dbReference>
<dbReference type="InterPro" id="IPR026444">
    <property type="entry name" value="Secre_tail"/>
</dbReference>